<dbReference type="GO" id="GO:0019632">
    <property type="term" value="P:shikimate metabolic process"/>
    <property type="evidence" value="ECO:0007669"/>
    <property type="project" value="InterPro"/>
</dbReference>
<dbReference type="SUPFAM" id="SSF51735">
    <property type="entry name" value="NAD(P)-binding Rossmann-fold domains"/>
    <property type="match status" value="1"/>
</dbReference>
<feature type="binding site" evidence="8">
    <location>
        <begin position="13"/>
        <end position="15"/>
    </location>
    <ligand>
        <name>shikimate</name>
        <dbReference type="ChEBI" id="CHEBI:36208"/>
    </ligand>
</feature>
<dbReference type="Pfam" id="PF08501">
    <property type="entry name" value="Shikimate_dh_N"/>
    <property type="match status" value="1"/>
</dbReference>
<dbReference type="InterPro" id="IPR011342">
    <property type="entry name" value="Shikimate_DH"/>
</dbReference>
<dbReference type="EMBL" id="DSWI01000011">
    <property type="protein sequence ID" value="HFG20107.1"/>
    <property type="molecule type" value="Genomic_DNA"/>
</dbReference>
<evidence type="ECO:0000259" key="11">
    <source>
        <dbReference type="Pfam" id="PF18317"/>
    </source>
</evidence>
<dbReference type="GO" id="GO:0004764">
    <property type="term" value="F:shikimate 3-dehydrogenase (NADP+) activity"/>
    <property type="evidence" value="ECO:0007669"/>
    <property type="project" value="UniProtKB-UniRule"/>
</dbReference>
<feature type="binding site" evidence="8">
    <location>
        <position position="84"/>
    </location>
    <ligand>
        <name>shikimate</name>
        <dbReference type="ChEBI" id="CHEBI:36208"/>
    </ligand>
</feature>
<dbReference type="GO" id="GO:0008652">
    <property type="term" value="P:amino acid biosynthetic process"/>
    <property type="evidence" value="ECO:0007669"/>
    <property type="project" value="UniProtKB-KW"/>
</dbReference>
<protein>
    <recommendedName>
        <fullName evidence="2 8">Shikimate dehydrogenase (NADP(+))</fullName>
        <shortName evidence="8">SDH</shortName>
        <ecNumber evidence="2 8">1.1.1.25</ecNumber>
    </recommendedName>
</protein>
<dbReference type="InterPro" id="IPR041121">
    <property type="entry name" value="SDH_C"/>
</dbReference>
<feature type="binding site" evidence="8">
    <location>
        <position position="99"/>
    </location>
    <ligand>
        <name>shikimate</name>
        <dbReference type="ChEBI" id="CHEBI:36208"/>
    </ligand>
</feature>
<comment type="caution">
    <text evidence="12">The sequence shown here is derived from an EMBL/GenBank/DDBJ whole genome shotgun (WGS) entry which is preliminary data.</text>
</comment>
<feature type="binding site" evidence="8">
    <location>
        <position position="209"/>
    </location>
    <ligand>
        <name>NADP(+)</name>
        <dbReference type="ChEBI" id="CHEBI:58349"/>
    </ligand>
</feature>
<dbReference type="CDD" id="cd01065">
    <property type="entry name" value="NAD_bind_Shikimate_DH"/>
    <property type="match status" value="1"/>
</dbReference>
<dbReference type="InterPro" id="IPR013708">
    <property type="entry name" value="Shikimate_DH-bd_N"/>
</dbReference>
<evidence type="ECO:0000259" key="9">
    <source>
        <dbReference type="Pfam" id="PF01488"/>
    </source>
</evidence>
<dbReference type="NCBIfam" id="NF001319">
    <property type="entry name" value="PRK00258.3-3"/>
    <property type="match status" value="1"/>
</dbReference>
<dbReference type="InterPro" id="IPR046346">
    <property type="entry name" value="Aminoacid_DH-like_N_sf"/>
</dbReference>
<comment type="function">
    <text evidence="8">Involved in the biosynthesis of the chorismate, which leads to the biosynthesis of aromatic amino acids. Catalyzes the reversible NADPH linked reduction of 3-dehydroshikimate (DHSA) to yield shikimate (SA).</text>
</comment>
<feature type="binding site" evidence="8">
    <location>
        <position position="239"/>
    </location>
    <ligand>
        <name>shikimate</name>
        <dbReference type="ChEBI" id="CHEBI:36208"/>
    </ligand>
</feature>
<comment type="catalytic activity">
    <reaction evidence="7 8">
        <text>shikimate + NADP(+) = 3-dehydroshikimate + NADPH + H(+)</text>
        <dbReference type="Rhea" id="RHEA:17737"/>
        <dbReference type="ChEBI" id="CHEBI:15378"/>
        <dbReference type="ChEBI" id="CHEBI:16630"/>
        <dbReference type="ChEBI" id="CHEBI:36208"/>
        <dbReference type="ChEBI" id="CHEBI:57783"/>
        <dbReference type="ChEBI" id="CHEBI:58349"/>
        <dbReference type="EC" id="1.1.1.25"/>
    </reaction>
</comment>
<dbReference type="InterPro" id="IPR006151">
    <property type="entry name" value="Shikm_DH/Glu-tRNA_Rdtase"/>
</dbReference>
<organism evidence="12">
    <name type="scientific">Meiothermus ruber</name>
    <dbReference type="NCBI Taxonomy" id="277"/>
    <lineage>
        <taxon>Bacteria</taxon>
        <taxon>Thermotogati</taxon>
        <taxon>Deinococcota</taxon>
        <taxon>Deinococci</taxon>
        <taxon>Thermales</taxon>
        <taxon>Thermaceae</taxon>
        <taxon>Meiothermus</taxon>
    </lineage>
</organism>
<dbReference type="InterPro" id="IPR036291">
    <property type="entry name" value="NAD(P)-bd_dom_sf"/>
</dbReference>
<keyword evidence="4 8" id="KW-0521">NADP</keyword>
<evidence type="ECO:0000259" key="10">
    <source>
        <dbReference type="Pfam" id="PF08501"/>
    </source>
</evidence>
<accession>A0A7C3DW28</accession>
<dbReference type="PANTHER" id="PTHR21089">
    <property type="entry name" value="SHIKIMATE DEHYDROGENASE"/>
    <property type="match status" value="1"/>
</dbReference>
<dbReference type="Gene3D" id="3.40.50.10860">
    <property type="entry name" value="Leucine Dehydrogenase, chain A, domain 1"/>
    <property type="match status" value="1"/>
</dbReference>
<dbReference type="GO" id="GO:0009073">
    <property type="term" value="P:aromatic amino acid family biosynthetic process"/>
    <property type="evidence" value="ECO:0007669"/>
    <property type="project" value="UniProtKB-KW"/>
</dbReference>
<comment type="subunit">
    <text evidence="8">Homodimer.</text>
</comment>
<feature type="domain" description="Shikimate dehydrogenase substrate binding N-terminal" evidence="10">
    <location>
        <begin position="5"/>
        <end position="86"/>
    </location>
</feature>
<dbReference type="AlphaFoldDB" id="A0A7C3DW28"/>
<feature type="binding site" evidence="8">
    <location>
        <position position="232"/>
    </location>
    <ligand>
        <name>NADP(+)</name>
        <dbReference type="ChEBI" id="CHEBI:58349"/>
    </ligand>
</feature>
<evidence type="ECO:0000256" key="8">
    <source>
        <dbReference type="HAMAP-Rule" id="MF_00222"/>
    </source>
</evidence>
<evidence type="ECO:0000256" key="7">
    <source>
        <dbReference type="ARBA" id="ARBA00049442"/>
    </source>
</evidence>
<dbReference type="InterPro" id="IPR022893">
    <property type="entry name" value="Shikimate_DH_fam"/>
</dbReference>
<reference evidence="12" key="1">
    <citation type="journal article" date="2020" name="mSystems">
        <title>Genome- and Community-Level Interaction Insights into Carbon Utilization and Element Cycling Functions of Hydrothermarchaeota in Hydrothermal Sediment.</title>
        <authorList>
            <person name="Zhou Z."/>
            <person name="Liu Y."/>
            <person name="Xu W."/>
            <person name="Pan J."/>
            <person name="Luo Z.H."/>
            <person name="Li M."/>
        </authorList>
    </citation>
    <scope>NUCLEOTIDE SEQUENCE [LARGE SCALE GENOMIC DNA]</scope>
    <source>
        <strain evidence="12">SpSt-524</strain>
    </source>
</reference>
<name>A0A7C3DW28_MEIRU</name>
<evidence type="ECO:0000313" key="12">
    <source>
        <dbReference type="EMBL" id="HFG20107.1"/>
    </source>
</evidence>
<keyword evidence="5 8" id="KW-0560">Oxidoreductase</keyword>
<dbReference type="PANTHER" id="PTHR21089:SF1">
    <property type="entry name" value="BIFUNCTIONAL 3-DEHYDROQUINATE DEHYDRATASE_SHIKIMATE DEHYDROGENASE, CHLOROPLASTIC"/>
    <property type="match status" value="1"/>
</dbReference>
<dbReference type="NCBIfam" id="TIGR00507">
    <property type="entry name" value="aroE"/>
    <property type="match status" value="1"/>
</dbReference>
<dbReference type="UniPathway" id="UPA00053">
    <property type="reaction ID" value="UER00087"/>
</dbReference>
<evidence type="ECO:0000256" key="1">
    <source>
        <dbReference type="ARBA" id="ARBA00004871"/>
    </source>
</evidence>
<comment type="caution">
    <text evidence="8">Lacks conserved residue(s) required for the propagation of feature annotation.</text>
</comment>
<keyword evidence="6 8" id="KW-0057">Aromatic amino acid biosynthesis</keyword>
<sequence length="271" mass="28647">MRLGLIGFPVGHSLSPAMHEAALRAAGLEGSYQALETPPAFLHARLLEVRRGFAGVNVTIPHKESVLEYLDEISPEAKAIGAVNTIVCDQGRLIGYNTDALGFIYALDEAGIAYRNKKALILGAGGAARAIAYALKEAGARVAVYNRTRERAMALCEAMGLQLISEPLLATEVLGCDLLINTTSVGLKDPGSSPLPPGLLPQAGVVVDIVYSPPTTRLLHEAREAGRVTLGGLPMLVWQGALAFELWTGIKPDVQVMYAAARAGLQNLSSL</sequence>
<comment type="pathway">
    <text evidence="1 8">Metabolic intermediate biosynthesis; chorismate biosynthesis; chorismate from D-erythrose 4-phosphate and phosphoenolpyruvate: step 4/7.</text>
</comment>
<evidence type="ECO:0000256" key="5">
    <source>
        <dbReference type="ARBA" id="ARBA00023002"/>
    </source>
</evidence>
<gene>
    <name evidence="8" type="primary">aroE</name>
    <name evidence="12" type="ORF">ENS82_05200</name>
</gene>
<feature type="domain" description="SDH C-terminal" evidence="11">
    <location>
        <begin position="232"/>
        <end position="262"/>
    </location>
</feature>
<dbReference type="GO" id="GO:0009423">
    <property type="term" value="P:chorismate biosynthetic process"/>
    <property type="evidence" value="ECO:0007669"/>
    <property type="project" value="UniProtKB-UniRule"/>
</dbReference>
<dbReference type="EC" id="1.1.1.25" evidence="2 8"/>
<comment type="similarity">
    <text evidence="8">Belongs to the shikimate dehydrogenase family.</text>
</comment>
<evidence type="ECO:0000256" key="3">
    <source>
        <dbReference type="ARBA" id="ARBA00022605"/>
    </source>
</evidence>
<evidence type="ECO:0000256" key="6">
    <source>
        <dbReference type="ARBA" id="ARBA00023141"/>
    </source>
</evidence>
<dbReference type="HAMAP" id="MF_00222">
    <property type="entry name" value="Shikimate_DH_AroE"/>
    <property type="match status" value="1"/>
</dbReference>
<feature type="binding site" evidence="8">
    <location>
        <begin position="123"/>
        <end position="127"/>
    </location>
    <ligand>
        <name>NADP(+)</name>
        <dbReference type="ChEBI" id="CHEBI:58349"/>
    </ligand>
</feature>
<dbReference type="GO" id="GO:0050661">
    <property type="term" value="F:NADP binding"/>
    <property type="evidence" value="ECO:0007669"/>
    <property type="project" value="InterPro"/>
</dbReference>
<dbReference type="Pfam" id="PF01488">
    <property type="entry name" value="Shikimate_DH"/>
    <property type="match status" value="1"/>
</dbReference>
<dbReference type="SUPFAM" id="SSF53223">
    <property type="entry name" value="Aminoacid dehydrogenase-like, N-terminal domain"/>
    <property type="match status" value="1"/>
</dbReference>
<feature type="domain" description="Quinate/shikimate 5-dehydrogenase/glutamyl-tRNA reductase" evidence="9">
    <location>
        <begin position="114"/>
        <end position="181"/>
    </location>
</feature>
<feature type="active site" description="Proton acceptor" evidence="8">
    <location>
        <position position="63"/>
    </location>
</feature>
<feature type="binding site" evidence="8">
    <location>
        <position position="59"/>
    </location>
    <ligand>
        <name>shikimate</name>
        <dbReference type="ChEBI" id="CHEBI:36208"/>
    </ligand>
</feature>
<dbReference type="Pfam" id="PF18317">
    <property type="entry name" value="SDH_C"/>
    <property type="match status" value="1"/>
</dbReference>
<evidence type="ECO:0000256" key="4">
    <source>
        <dbReference type="ARBA" id="ARBA00022857"/>
    </source>
</evidence>
<feature type="binding site" evidence="8">
    <location>
        <position position="211"/>
    </location>
    <ligand>
        <name>shikimate</name>
        <dbReference type="ChEBI" id="CHEBI:36208"/>
    </ligand>
</feature>
<keyword evidence="3 8" id="KW-0028">Amino-acid biosynthesis</keyword>
<evidence type="ECO:0000256" key="2">
    <source>
        <dbReference type="ARBA" id="ARBA00012962"/>
    </source>
</evidence>
<dbReference type="Gene3D" id="3.40.50.720">
    <property type="entry name" value="NAD(P)-binding Rossmann-like Domain"/>
    <property type="match status" value="1"/>
</dbReference>
<feature type="binding site" evidence="8">
    <location>
        <begin position="146"/>
        <end position="151"/>
    </location>
    <ligand>
        <name>NADP(+)</name>
        <dbReference type="ChEBI" id="CHEBI:58349"/>
    </ligand>
</feature>
<proteinExistence type="inferred from homology"/>